<accession>A0AB39C692</accession>
<name>A0AB39C692_9CAUD</name>
<sequence>MVFANAIIKKIKKGSNEMTQKIYVDTILYNPSIIVYEWNKKNMEVSFYNKLKEREETKEIKADRDGDLYFYANGQTFYKRHLHVIEYKEINL</sequence>
<reference evidence="1" key="1">
    <citation type="submission" date="2024-06" db="EMBL/GenBank/DDBJ databases">
        <title>This phage originates from the Bacteriophage catalogue of the Bacteriophage Competence Centre, Department of Microbiology und Biotechnology, Max Rubner-Institut, Kiel, Germany.</title>
        <authorList>
            <person name="Sprotte S."/>
            <person name="Brinks E."/>
            <person name="Hille F."/>
        </authorList>
    </citation>
    <scope>NUCLEOTIDE SEQUENCE</scope>
</reference>
<dbReference type="EMBL" id="PP944851">
    <property type="protein sequence ID" value="XDJ02159.1"/>
    <property type="molecule type" value="Genomic_DNA"/>
</dbReference>
<evidence type="ECO:0000313" key="1">
    <source>
        <dbReference type="EMBL" id="XDJ02159.1"/>
    </source>
</evidence>
<proteinExistence type="predicted"/>
<organism evidence="1">
    <name type="scientific">Enterococcus phage PMBT56</name>
    <dbReference type="NCBI Taxonomy" id="3229530"/>
    <lineage>
        <taxon>Viruses</taxon>
        <taxon>Duplodnaviria</taxon>
        <taxon>Heunggongvirae</taxon>
        <taxon>Uroviricota</taxon>
        <taxon>Caudoviricetes</taxon>
        <taxon>Saphexavirus</taxon>
    </lineage>
</organism>
<protein>
    <submittedName>
        <fullName evidence="1">Uncharacterized protein</fullName>
    </submittedName>
</protein>